<feature type="transmembrane region" description="Helical" evidence="8">
    <location>
        <begin position="293"/>
        <end position="313"/>
    </location>
</feature>
<feature type="transmembrane region" description="Helical" evidence="8">
    <location>
        <begin position="136"/>
        <end position="159"/>
    </location>
</feature>
<evidence type="ECO:0000256" key="4">
    <source>
        <dbReference type="ARBA" id="ARBA00022475"/>
    </source>
</evidence>
<dbReference type="SUPFAM" id="SSF81345">
    <property type="entry name" value="ABC transporter involved in vitamin B12 uptake, BtuC"/>
    <property type="match status" value="1"/>
</dbReference>
<evidence type="ECO:0000256" key="6">
    <source>
        <dbReference type="ARBA" id="ARBA00022989"/>
    </source>
</evidence>
<dbReference type="PANTHER" id="PTHR30472">
    <property type="entry name" value="FERRIC ENTEROBACTIN TRANSPORT SYSTEM PERMEASE PROTEIN"/>
    <property type="match status" value="1"/>
</dbReference>
<keyword evidence="4" id="KW-1003">Cell membrane</keyword>
<gene>
    <name evidence="9" type="ORF">COS99_04330</name>
</gene>
<dbReference type="GO" id="GO:0033214">
    <property type="term" value="P:siderophore-iron import into cell"/>
    <property type="evidence" value="ECO:0007669"/>
    <property type="project" value="TreeGrafter"/>
</dbReference>
<dbReference type="InterPro" id="IPR037294">
    <property type="entry name" value="ABC_BtuC-like"/>
</dbReference>
<evidence type="ECO:0000256" key="2">
    <source>
        <dbReference type="ARBA" id="ARBA00007935"/>
    </source>
</evidence>
<name>A0A2J0L530_9BACT</name>
<dbReference type="GO" id="GO:0005886">
    <property type="term" value="C:plasma membrane"/>
    <property type="evidence" value="ECO:0007669"/>
    <property type="project" value="UniProtKB-SubCell"/>
</dbReference>
<evidence type="ECO:0000256" key="1">
    <source>
        <dbReference type="ARBA" id="ARBA00004651"/>
    </source>
</evidence>
<feature type="transmembrane region" description="Helical" evidence="8">
    <location>
        <begin position="7"/>
        <end position="25"/>
    </location>
</feature>
<reference evidence="9 10" key="1">
    <citation type="submission" date="2017-09" db="EMBL/GenBank/DDBJ databases">
        <title>Depth-based differentiation of microbial function through sediment-hosted aquifers and enrichment of novel symbionts in the deep terrestrial subsurface.</title>
        <authorList>
            <person name="Probst A.J."/>
            <person name="Ladd B."/>
            <person name="Jarett J.K."/>
            <person name="Geller-Mcgrath D.E."/>
            <person name="Sieber C.M."/>
            <person name="Emerson J.B."/>
            <person name="Anantharaman K."/>
            <person name="Thomas B.C."/>
            <person name="Malmstrom R."/>
            <person name="Stieglmeier M."/>
            <person name="Klingl A."/>
            <person name="Woyke T."/>
            <person name="Ryan C.M."/>
            <person name="Banfield J.F."/>
        </authorList>
    </citation>
    <scope>NUCLEOTIDE SEQUENCE [LARGE SCALE GENOMIC DNA]</scope>
    <source>
        <strain evidence="9">CG07_land_8_20_14_0_80_42_15</strain>
    </source>
</reference>
<evidence type="ECO:0000256" key="8">
    <source>
        <dbReference type="SAM" id="Phobius"/>
    </source>
</evidence>
<feature type="transmembrane region" description="Helical" evidence="8">
    <location>
        <begin position="226"/>
        <end position="252"/>
    </location>
</feature>
<dbReference type="AlphaFoldDB" id="A0A2J0L530"/>
<dbReference type="CDD" id="cd06550">
    <property type="entry name" value="TM_ABC_iron-siderophores_like"/>
    <property type="match status" value="1"/>
</dbReference>
<evidence type="ECO:0000313" key="9">
    <source>
        <dbReference type="EMBL" id="PIU41627.1"/>
    </source>
</evidence>
<comment type="caution">
    <text evidence="9">The sequence shown here is derived from an EMBL/GenBank/DDBJ whole genome shotgun (WGS) entry which is preliminary data.</text>
</comment>
<dbReference type="Proteomes" id="UP000230052">
    <property type="component" value="Unassembled WGS sequence"/>
</dbReference>
<evidence type="ECO:0000313" key="10">
    <source>
        <dbReference type="Proteomes" id="UP000230052"/>
    </source>
</evidence>
<evidence type="ECO:0000256" key="5">
    <source>
        <dbReference type="ARBA" id="ARBA00022692"/>
    </source>
</evidence>
<dbReference type="FunFam" id="1.10.3470.10:FF:000001">
    <property type="entry name" value="Vitamin B12 ABC transporter permease BtuC"/>
    <property type="match status" value="1"/>
</dbReference>
<organism evidence="9 10">
    <name type="scientific">Candidatus Aquitaenariimonas noxiae</name>
    <dbReference type="NCBI Taxonomy" id="1974741"/>
    <lineage>
        <taxon>Bacteria</taxon>
        <taxon>Pseudomonadati</taxon>
        <taxon>Candidatus Omnitrophota</taxon>
        <taxon>Candidatus Aquitaenariimonas</taxon>
    </lineage>
</organism>
<dbReference type="PANTHER" id="PTHR30472:SF25">
    <property type="entry name" value="ABC TRANSPORTER PERMEASE PROTEIN MJ0876-RELATED"/>
    <property type="match status" value="1"/>
</dbReference>
<keyword evidence="3" id="KW-0813">Transport</keyword>
<sequence>MTSSLRIKILVLFIMLAFAVVLGITKGSVNIPLLELFLAENRQILYLRLLRIFLAIIAGSGLAVSGIALQGILRNPLAEPYLLGTSSGAGLGAVIAIIMGVGSFYLPAAAFTGAILSIILVYAIAKQGNRIPAQSLILSGAIVSIVLSGIIVFFISMSTNEALHGFMWWLWGSLEVYDVRLLFMVSIVVLSGIAAIYVFSQDLNAMSIGEEEAIHLGIKTETTKKILFFITSLITASLVSISGIIGFVGLIIPHIMRFIVGPNHKVLIPCSCLAAATFMVLCDTISRTAFSPLEIPIGVITAVIGAPIFVILLKRSQGVK</sequence>
<feature type="transmembrane region" description="Helical" evidence="8">
    <location>
        <begin position="81"/>
        <end position="98"/>
    </location>
</feature>
<dbReference type="EMBL" id="PEWV01000041">
    <property type="protein sequence ID" value="PIU41627.1"/>
    <property type="molecule type" value="Genomic_DNA"/>
</dbReference>
<dbReference type="Gene3D" id="1.10.3470.10">
    <property type="entry name" value="ABC transporter involved in vitamin B12 uptake, BtuC"/>
    <property type="match status" value="1"/>
</dbReference>
<dbReference type="Pfam" id="PF01032">
    <property type="entry name" value="FecCD"/>
    <property type="match status" value="1"/>
</dbReference>
<dbReference type="InterPro" id="IPR000522">
    <property type="entry name" value="ABC_transptr_permease_BtuC"/>
</dbReference>
<feature type="transmembrane region" description="Helical" evidence="8">
    <location>
        <begin position="179"/>
        <end position="199"/>
    </location>
</feature>
<dbReference type="GO" id="GO:0022857">
    <property type="term" value="F:transmembrane transporter activity"/>
    <property type="evidence" value="ECO:0007669"/>
    <property type="project" value="InterPro"/>
</dbReference>
<evidence type="ECO:0000256" key="7">
    <source>
        <dbReference type="ARBA" id="ARBA00023136"/>
    </source>
</evidence>
<comment type="subcellular location">
    <subcellularLocation>
        <location evidence="1">Cell membrane</location>
        <topology evidence="1">Multi-pass membrane protein</topology>
    </subcellularLocation>
</comment>
<comment type="similarity">
    <text evidence="2">Belongs to the binding-protein-dependent transport system permease family. FecCD subfamily.</text>
</comment>
<protein>
    <submittedName>
        <fullName evidence="9">Iron ABC transporter</fullName>
    </submittedName>
</protein>
<proteinExistence type="inferred from homology"/>
<feature type="transmembrane region" description="Helical" evidence="8">
    <location>
        <begin position="45"/>
        <end position="69"/>
    </location>
</feature>
<evidence type="ECO:0000256" key="3">
    <source>
        <dbReference type="ARBA" id="ARBA00022448"/>
    </source>
</evidence>
<feature type="transmembrane region" description="Helical" evidence="8">
    <location>
        <begin position="104"/>
        <end position="124"/>
    </location>
</feature>
<keyword evidence="5 8" id="KW-0812">Transmembrane</keyword>
<keyword evidence="7 8" id="KW-0472">Membrane</keyword>
<accession>A0A2J0L530</accession>
<keyword evidence="6 8" id="KW-1133">Transmembrane helix</keyword>